<keyword evidence="2" id="KW-1185">Reference proteome</keyword>
<sequence>MLRFLHGPPWFPQLPGAKSQSLPTPVWFPLCSPFLRHRPSRLTPLTPAQGHCSYLTLMPFSQTSAAHPPPCLRSLLKCHFLPVSFPVHTIHTIVSPAPAVYSLLPSSALFFFMTFSTSSHTMGFVCCLSTL</sequence>
<proteinExistence type="predicted"/>
<protein>
    <submittedName>
        <fullName evidence="1">Uncharacterized protein</fullName>
    </submittedName>
</protein>
<reference evidence="1 2" key="1">
    <citation type="journal article" date="2020" name="Nature">
        <title>Six reference-quality genomes reveal evolution of bat adaptations.</title>
        <authorList>
            <person name="Jebb D."/>
            <person name="Huang Z."/>
            <person name="Pippel M."/>
            <person name="Hughes G.M."/>
            <person name="Lavrichenko K."/>
            <person name="Devanna P."/>
            <person name="Winkler S."/>
            <person name="Jermiin L.S."/>
            <person name="Skirmuntt E.C."/>
            <person name="Katzourakis A."/>
            <person name="Burkitt-Gray L."/>
            <person name="Ray D.A."/>
            <person name="Sullivan K.A.M."/>
            <person name="Roscito J.G."/>
            <person name="Kirilenko B.M."/>
            <person name="Davalos L.M."/>
            <person name="Corthals A.P."/>
            <person name="Power M.L."/>
            <person name="Jones G."/>
            <person name="Ransome R.D."/>
            <person name="Dechmann D.K.N."/>
            <person name="Locatelli A.G."/>
            <person name="Puechmaille S.J."/>
            <person name="Fedrigo O."/>
            <person name="Jarvis E.D."/>
            <person name="Hiller M."/>
            <person name="Vernes S.C."/>
            <person name="Myers E.W."/>
            <person name="Teeling E.C."/>
        </authorList>
    </citation>
    <scope>NUCLEOTIDE SEQUENCE [LARGE SCALE GENOMIC DNA]</scope>
    <source>
        <strain evidence="1">MPipKuh1</strain>
        <tissue evidence="1">Flight muscle</tissue>
    </source>
</reference>
<accession>A0A7J7VBP1</accession>
<dbReference type="Proteomes" id="UP000558488">
    <property type="component" value="Unassembled WGS sequence"/>
</dbReference>
<name>A0A7J7VBP1_PIPKU</name>
<comment type="caution">
    <text evidence="1">The sequence shown here is derived from an EMBL/GenBank/DDBJ whole genome shotgun (WGS) entry which is preliminary data.</text>
</comment>
<evidence type="ECO:0000313" key="2">
    <source>
        <dbReference type="Proteomes" id="UP000558488"/>
    </source>
</evidence>
<dbReference type="AlphaFoldDB" id="A0A7J7VBP1"/>
<dbReference type="EMBL" id="JACAGB010000015">
    <property type="protein sequence ID" value="KAF6322468.1"/>
    <property type="molecule type" value="Genomic_DNA"/>
</dbReference>
<gene>
    <name evidence="1" type="ORF">mPipKuh1_008469</name>
</gene>
<evidence type="ECO:0000313" key="1">
    <source>
        <dbReference type="EMBL" id="KAF6322468.1"/>
    </source>
</evidence>
<organism evidence="1 2">
    <name type="scientific">Pipistrellus kuhlii</name>
    <name type="common">Kuhl's pipistrelle</name>
    <dbReference type="NCBI Taxonomy" id="59472"/>
    <lineage>
        <taxon>Eukaryota</taxon>
        <taxon>Metazoa</taxon>
        <taxon>Chordata</taxon>
        <taxon>Craniata</taxon>
        <taxon>Vertebrata</taxon>
        <taxon>Euteleostomi</taxon>
        <taxon>Mammalia</taxon>
        <taxon>Eutheria</taxon>
        <taxon>Laurasiatheria</taxon>
        <taxon>Chiroptera</taxon>
        <taxon>Yangochiroptera</taxon>
        <taxon>Vespertilionidae</taxon>
        <taxon>Pipistrellus</taxon>
    </lineage>
</organism>